<dbReference type="InterPro" id="IPR011447">
    <property type="entry name" value="DUF1552"/>
</dbReference>
<dbReference type="Proteomes" id="UP000075635">
    <property type="component" value="Unassembled WGS sequence"/>
</dbReference>
<dbReference type="PROSITE" id="PS51318">
    <property type="entry name" value="TAT"/>
    <property type="match status" value="1"/>
</dbReference>
<reference evidence="1 2" key="1">
    <citation type="submission" date="2014-02" db="EMBL/GenBank/DDBJ databases">
        <title>The small core and large imbalanced accessory genome model reveals a collaborative survival strategy of Sorangium cellulosum strains in nature.</title>
        <authorList>
            <person name="Han K."/>
            <person name="Peng R."/>
            <person name="Blom J."/>
            <person name="Li Y.-Z."/>
        </authorList>
    </citation>
    <scope>NUCLEOTIDE SEQUENCE [LARGE SCALE GENOMIC DNA]</scope>
    <source>
        <strain evidence="1 2">So0011-07</strain>
    </source>
</reference>
<comment type="caution">
    <text evidence="1">The sequence shown here is derived from an EMBL/GenBank/DDBJ whole genome shotgun (WGS) entry which is preliminary data.</text>
</comment>
<proteinExistence type="predicted"/>
<dbReference type="InterPro" id="IPR006311">
    <property type="entry name" value="TAT_signal"/>
</dbReference>
<evidence type="ECO:0000313" key="1">
    <source>
        <dbReference type="EMBL" id="KYF91715.1"/>
    </source>
</evidence>
<sequence length="456" mass="49784">MAMSKFRLSRRAVLRGAGAIAIALPWLEIMGTERTARAAPAPAKRFLAVYTPGGTLIDRWRPTGTETSFTLGPILSPLAPVQDRLLVVDGLDMDSARGEQHQAGILAWLTGTPQQLVPGGYASGPSVDQVIASRISAGIKAKASIQLAVRWATGKSHGLMTPMNIANFEDTASYSPIPPRLDPVEIFTELFGTLDPGAGDDAARRLARKKSILDFLDGRYSALAARLGAADRQKIDQHLTKIREIELRLSTTPAACRAPTMVDTSDYDPYAGLNADDAGVIKDIVTDAAIPKVGKLMTDMLVMALACDITAVGTLQWSDTEAKYTLPWLNLTENHHFYQEMGGFKPAECEIIYTWYSEQHLYLLQEMEKVDMGGHSLLDESVVFFGSEISDPPTHMKKNMPFLLAGGGGGLRAGRWLRYPNRPHNDLLVSILNLFGDPRTKFGDQRYCTGPLTNLT</sequence>
<accession>A0A150SGX0</accession>
<dbReference type="AlphaFoldDB" id="A0A150SGX0"/>
<name>A0A150SGX0_SORCE</name>
<protein>
    <submittedName>
        <fullName evidence="1">Uncharacterized protein</fullName>
    </submittedName>
</protein>
<dbReference type="EMBL" id="JEMB01000987">
    <property type="protein sequence ID" value="KYF91715.1"/>
    <property type="molecule type" value="Genomic_DNA"/>
</dbReference>
<organism evidence="1 2">
    <name type="scientific">Sorangium cellulosum</name>
    <name type="common">Polyangium cellulosum</name>
    <dbReference type="NCBI Taxonomy" id="56"/>
    <lineage>
        <taxon>Bacteria</taxon>
        <taxon>Pseudomonadati</taxon>
        <taxon>Myxococcota</taxon>
        <taxon>Polyangia</taxon>
        <taxon>Polyangiales</taxon>
        <taxon>Polyangiaceae</taxon>
        <taxon>Sorangium</taxon>
    </lineage>
</organism>
<dbReference type="Pfam" id="PF07586">
    <property type="entry name" value="HXXSHH"/>
    <property type="match status" value="1"/>
</dbReference>
<gene>
    <name evidence="1" type="ORF">BE17_36580</name>
</gene>
<evidence type="ECO:0000313" key="2">
    <source>
        <dbReference type="Proteomes" id="UP000075635"/>
    </source>
</evidence>